<dbReference type="Gene3D" id="6.10.260.10">
    <property type="match status" value="1"/>
</dbReference>
<dbReference type="GO" id="GO:0005737">
    <property type="term" value="C:cytoplasm"/>
    <property type="evidence" value="ECO:0007669"/>
    <property type="project" value="TreeGrafter"/>
</dbReference>
<evidence type="ECO:0000313" key="4">
    <source>
        <dbReference type="Proteomes" id="UP000585050"/>
    </source>
</evidence>
<dbReference type="SUPFAM" id="SSF53756">
    <property type="entry name" value="UDP-Glycosyltransferase/glycogen phosphorylase"/>
    <property type="match status" value="1"/>
</dbReference>
<dbReference type="PANTHER" id="PTHR10176">
    <property type="entry name" value="GLYCOGEN SYNTHASE"/>
    <property type="match status" value="1"/>
</dbReference>
<keyword evidence="1" id="KW-0328">Glycosyltransferase</keyword>
<comment type="caution">
    <text evidence="3">The sequence shown here is derived from an EMBL/GenBank/DDBJ whole genome shotgun (WGS) entry which is preliminary data.</text>
</comment>
<sequence>MPKNIHLKDNPVLIEGAWEVCNQVGGIYTVIKSKILNVLSTFGDENYCLIGPYVSNNISAIFDPISDDGDDLISRTVRSLRSKGYEVHYGRWLVSGRPKVVLFKPYNEAWKLTDIKKSLWESHNIPSFDGDDLFDQTIMLSSQMTDFFTELDAVNNGERKILAHMHEWMAGIPIPEIRRKGLNIQTVFTTHATLLGRYLAMNDPEFYTNLEKGTYNWAKEAEHFNIKPQVSIERAAAHGAHTFSTVSRLTAVECKYLLGREINAIVPNGINIHKFEALHESQNLHQRYKEKIHEFVMGHFFQSYSFDLNNTLYFFTSGRYEYKNKGFDLTLEALARLNHKLRANNIDKTVITFFITKQDYNSINPIELESRAVLGEIRKICDAMEKSVGERLFYIASKGDVTETPTIEELIPESLRLQLRRTVQSWKTSRLPFITTHNLKDDNKDDILNFARKSGLLNYEGDKVKLVYHPDFVSSMNPLFGIDYDEFVRGCHLGVFPSYYEPWGYTPMECVARGIPAVTSDLAGFGDFVINDLKRTKVEGIEVIHRKHSDYSHSAEELANYLYDFVTMDRRDRISQRNIVEQSSYHFDWNELYDYYLEAYNLTLGND</sequence>
<dbReference type="Pfam" id="PF05693">
    <property type="entry name" value="Glycogen_syn"/>
    <property type="match status" value="1"/>
</dbReference>
<dbReference type="GO" id="GO:0004373">
    <property type="term" value="F:alpha-1,4-glucan glucosyltransferase (UDP-glucose donor) activity"/>
    <property type="evidence" value="ECO:0007669"/>
    <property type="project" value="InterPro"/>
</dbReference>
<reference evidence="3 4" key="1">
    <citation type="submission" date="2020-04" db="EMBL/GenBank/DDBJ databases">
        <title>Flammeovirga sp. SR4, a novel species isolated from seawater.</title>
        <authorList>
            <person name="Wang X."/>
        </authorList>
    </citation>
    <scope>NUCLEOTIDE SEQUENCE [LARGE SCALE GENOMIC DNA]</scope>
    <source>
        <strain evidence="3 4">SR4</strain>
    </source>
</reference>
<dbReference type="Proteomes" id="UP000585050">
    <property type="component" value="Unassembled WGS sequence"/>
</dbReference>
<dbReference type="RefSeq" id="WP_168881291.1">
    <property type="nucleotide sequence ID" value="NZ_JABAIL010000002.1"/>
</dbReference>
<name>A0A7X8SHZ1_9BACT</name>
<dbReference type="EMBL" id="JABAIL010000002">
    <property type="protein sequence ID" value="NLR90565.1"/>
    <property type="molecule type" value="Genomic_DNA"/>
</dbReference>
<dbReference type="InterPro" id="IPR008631">
    <property type="entry name" value="Glycogen_synth"/>
</dbReference>
<keyword evidence="2 3" id="KW-0808">Transferase</keyword>
<dbReference type="AlphaFoldDB" id="A0A7X8SHZ1"/>
<dbReference type="GO" id="GO:0005978">
    <property type="term" value="P:glycogen biosynthetic process"/>
    <property type="evidence" value="ECO:0007669"/>
    <property type="project" value="InterPro"/>
</dbReference>
<gene>
    <name evidence="3" type="ORF">HGP29_05075</name>
</gene>
<keyword evidence="4" id="KW-1185">Reference proteome</keyword>
<organism evidence="3 4">
    <name type="scientific">Flammeovirga agarivorans</name>
    <dbReference type="NCBI Taxonomy" id="2726742"/>
    <lineage>
        <taxon>Bacteria</taxon>
        <taxon>Pseudomonadati</taxon>
        <taxon>Bacteroidota</taxon>
        <taxon>Cytophagia</taxon>
        <taxon>Cytophagales</taxon>
        <taxon>Flammeovirgaceae</taxon>
        <taxon>Flammeovirga</taxon>
    </lineage>
</organism>
<proteinExistence type="predicted"/>
<protein>
    <submittedName>
        <fullName evidence="3">Glycosyltransferase</fullName>
    </submittedName>
</protein>
<evidence type="ECO:0000313" key="3">
    <source>
        <dbReference type="EMBL" id="NLR90565.1"/>
    </source>
</evidence>
<accession>A0A7X8SHZ1</accession>
<dbReference type="PANTHER" id="PTHR10176:SF3">
    <property type="entry name" value="GLYCOGEN [STARCH] SYNTHASE"/>
    <property type="match status" value="1"/>
</dbReference>
<evidence type="ECO:0000256" key="1">
    <source>
        <dbReference type="ARBA" id="ARBA00022676"/>
    </source>
</evidence>
<evidence type="ECO:0000256" key="2">
    <source>
        <dbReference type="ARBA" id="ARBA00022679"/>
    </source>
</evidence>
<dbReference type="Gene3D" id="3.40.50.2000">
    <property type="entry name" value="Glycogen Phosphorylase B"/>
    <property type="match status" value="2"/>
</dbReference>